<evidence type="ECO:0000313" key="7">
    <source>
        <dbReference type="EMBL" id="CUX20587.1"/>
    </source>
</evidence>
<dbReference type="NCBIfam" id="TIGR01730">
    <property type="entry name" value="RND_mfp"/>
    <property type="match status" value="1"/>
</dbReference>
<dbReference type="Gene3D" id="2.40.30.170">
    <property type="match status" value="1"/>
</dbReference>
<dbReference type="PANTHER" id="PTHR30469:SF15">
    <property type="entry name" value="HLYD FAMILY OF SECRETION PROTEINS"/>
    <property type="match status" value="1"/>
</dbReference>
<dbReference type="PANTHER" id="PTHR30469">
    <property type="entry name" value="MULTIDRUG RESISTANCE PROTEIN MDTA"/>
    <property type="match status" value="1"/>
</dbReference>
<dbReference type="Gene3D" id="2.40.50.100">
    <property type="match status" value="1"/>
</dbReference>
<proteinExistence type="inferred from homology"/>
<feature type="compositionally biased region" description="Polar residues" evidence="3">
    <location>
        <begin position="23"/>
        <end position="39"/>
    </location>
</feature>
<dbReference type="AlphaFoldDB" id="A0A1S7PFD6"/>
<gene>
    <name evidence="7" type="ORF">AGR3A_Cc250180</name>
</gene>
<protein>
    <submittedName>
        <fullName evidence="7">RND family efflux transporter, MFP subunit</fullName>
    </submittedName>
</protein>
<comment type="similarity">
    <text evidence="1">Belongs to the membrane fusion protein (MFP) (TC 8.A.1) family.</text>
</comment>
<keyword evidence="4" id="KW-0812">Transmembrane</keyword>
<feature type="transmembrane region" description="Helical" evidence="4">
    <location>
        <begin position="52"/>
        <end position="71"/>
    </location>
</feature>
<dbReference type="GO" id="GO:1990281">
    <property type="term" value="C:efflux pump complex"/>
    <property type="evidence" value="ECO:0007669"/>
    <property type="project" value="TreeGrafter"/>
</dbReference>
<reference evidence="8" key="1">
    <citation type="submission" date="2016-01" db="EMBL/GenBank/DDBJ databases">
        <authorList>
            <person name="Regsiter A."/>
            <person name="william w."/>
        </authorList>
    </citation>
    <scope>NUCLEOTIDE SEQUENCE [LARGE SCALE GENOMIC DNA]</scope>
    <source>
        <strain evidence="8">CFBP 6623</strain>
    </source>
</reference>
<evidence type="ECO:0000313" key="8">
    <source>
        <dbReference type="Proteomes" id="UP000191988"/>
    </source>
</evidence>
<dbReference type="InterPro" id="IPR058627">
    <property type="entry name" value="MdtA-like_C"/>
</dbReference>
<dbReference type="InterPro" id="IPR006143">
    <property type="entry name" value="RND_pump_MFP"/>
</dbReference>
<feature type="domain" description="CusB-like beta-barrel" evidence="5">
    <location>
        <begin position="280"/>
        <end position="346"/>
    </location>
</feature>
<evidence type="ECO:0000256" key="4">
    <source>
        <dbReference type="SAM" id="Phobius"/>
    </source>
</evidence>
<name>A0A1S7PFD6_9HYPH</name>
<dbReference type="InterPro" id="IPR058792">
    <property type="entry name" value="Beta-barrel_RND_2"/>
</dbReference>
<dbReference type="STRING" id="1183432.AGR3A_Cc250180"/>
<sequence>MTGEPSQSSHLIQLPIRTPSIMTEPSSIAENSTGYTEPTSAEKRRRGSATRLFWWVAVAVAFVGVALWLMLSGEETPAAAQNAQAAKVLPHVSVVAAASYDFNASQDVAGLLAARNDISIGTAVTGQRIVEVSVDVGDTVAAGQLLARLESKTLAAQVQQTEANVARSRAALAEAEAAEIEASENLRRAEGLSGSSVSKEQLGQRRAAAAMAAAKIEGARAELAGTQAQLTQNRLELERTEILSPKPGVITQRHARIGAMPDSTEPLFRLLQDGELEFLAEAPERVLPSLQAGQSVTITVNGVSRPIQGTIRVVEPAVNTQSRLGIVRIAVPPSADLRAGAFARGKVDLGERRFRVAVPEAALRLRREGTAQLVVVDHNDRVARRTVRLGLAQNGIIEILEGLEPAERVVESASAFLRDGDQIVGVDELAQKGEDR</sequence>
<accession>A0A1S7PFD6</accession>
<dbReference type="GO" id="GO:0015562">
    <property type="term" value="F:efflux transmembrane transporter activity"/>
    <property type="evidence" value="ECO:0007669"/>
    <property type="project" value="TreeGrafter"/>
</dbReference>
<feature type="region of interest" description="Disordered" evidence="3">
    <location>
        <begin position="23"/>
        <end position="42"/>
    </location>
</feature>
<feature type="coiled-coil region" evidence="2">
    <location>
        <begin position="158"/>
        <end position="192"/>
    </location>
</feature>
<evidence type="ECO:0000256" key="1">
    <source>
        <dbReference type="ARBA" id="ARBA00009477"/>
    </source>
</evidence>
<dbReference type="Pfam" id="PF25967">
    <property type="entry name" value="RND-MFP_C"/>
    <property type="match status" value="1"/>
</dbReference>
<evidence type="ECO:0000259" key="5">
    <source>
        <dbReference type="Pfam" id="PF25954"/>
    </source>
</evidence>
<dbReference type="Gene3D" id="2.40.420.20">
    <property type="match status" value="1"/>
</dbReference>
<evidence type="ECO:0000256" key="2">
    <source>
        <dbReference type="SAM" id="Coils"/>
    </source>
</evidence>
<dbReference type="SUPFAM" id="SSF111369">
    <property type="entry name" value="HlyD-like secretion proteins"/>
    <property type="match status" value="1"/>
</dbReference>
<evidence type="ECO:0000259" key="6">
    <source>
        <dbReference type="Pfam" id="PF25967"/>
    </source>
</evidence>
<dbReference type="Pfam" id="PF25954">
    <property type="entry name" value="Beta-barrel_RND_2"/>
    <property type="match status" value="1"/>
</dbReference>
<keyword evidence="4" id="KW-0472">Membrane</keyword>
<dbReference type="Gene3D" id="1.10.287.470">
    <property type="entry name" value="Helix hairpin bin"/>
    <property type="match status" value="1"/>
</dbReference>
<feature type="domain" description="Multidrug resistance protein MdtA-like C-terminal permuted SH3" evidence="6">
    <location>
        <begin position="356"/>
        <end position="410"/>
    </location>
</feature>
<organism evidence="7 8">
    <name type="scientific">Agrobacterium tomkonis CFBP 6623</name>
    <dbReference type="NCBI Taxonomy" id="1183432"/>
    <lineage>
        <taxon>Bacteria</taxon>
        <taxon>Pseudomonadati</taxon>
        <taxon>Pseudomonadota</taxon>
        <taxon>Alphaproteobacteria</taxon>
        <taxon>Hyphomicrobiales</taxon>
        <taxon>Rhizobiaceae</taxon>
        <taxon>Rhizobium/Agrobacterium group</taxon>
        <taxon>Agrobacterium</taxon>
        <taxon>Agrobacterium tumefaciens complex</taxon>
    </lineage>
</organism>
<keyword evidence="2" id="KW-0175">Coiled coil</keyword>
<keyword evidence="8" id="KW-1185">Reference proteome</keyword>
<dbReference type="EMBL" id="FBWK01000018">
    <property type="protein sequence ID" value="CUX20587.1"/>
    <property type="molecule type" value="Genomic_DNA"/>
</dbReference>
<keyword evidence="4" id="KW-1133">Transmembrane helix</keyword>
<dbReference type="Proteomes" id="UP000191988">
    <property type="component" value="Unassembled WGS sequence"/>
</dbReference>
<evidence type="ECO:0000256" key="3">
    <source>
        <dbReference type="SAM" id="MobiDB-lite"/>
    </source>
</evidence>